<evidence type="ECO:0000313" key="2">
    <source>
        <dbReference type="Proteomes" id="UP001138686"/>
    </source>
</evidence>
<sequence length="177" mass="21034">MKKFISLFLLFSLLLPSVGTFIWFKFQQKEIRKEVKKQLIAGVNESELTLLIISKEETQTLLTWKHEMEFSFEGIMYDIVKQKVENNTYYFWCWKDHRETSLYKKLDKLVASAFGNDSTQQQKQIQIKLFNQTLIFKPSEAWKSAIFALTPKRKIYYYNLIYNSLSPIPQVPPPLFV</sequence>
<dbReference type="AlphaFoldDB" id="A0A9X1JVX6"/>
<reference evidence="1" key="1">
    <citation type="submission" date="2021-07" db="EMBL/GenBank/DDBJ databases">
        <title>Aureisphaera sp. CAU 1614 isolated from sea sediment.</title>
        <authorList>
            <person name="Kim W."/>
        </authorList>
    </citation>
    <scope>NUCLEOTIDE SEQUENCE</scope>
    <source>
        <strain evidence="1">CAU 1614</strain>
    </source>
</reference>
<protein>
    <submittedName>
        <fullName evidence="1">Uncharacterized protein</fullName>
    </submittedName>
</protein>
<proteinExistence type="predicted"/>
<name>A0A9X1JVX6_9FLAO</name>
<gene>
    <name evidence="1" type="ORF">KXJ69_10120</name>
</gene>
<dbReference type="EMBL" id="JAHWDP010000004">
    <property type="protein sequence ID" value="MBW2938464.1"/>
    <property type="molecule type" value="Genomic_DNA"/>
</dbReference>
<accession>A0A9X1JVX6</accession>
<organism evidence="1 2">
    <name type="scientific">Halomarinibacterium sedimenti</name>
    <dbReference type="NCBI Taxonomy" id="2857106"/>
    <lineage>
        <taxon>Bacteria</taxon>
        <taxon>Pseudomonadati</taxon>
        <taxon>Bacteroidota</taxon>
        <taxon>Flavobacteriia</taxon>
        <taxon>Flavobacteriales</taxon>
        <taxon>Flavobacteriaceae</taxon>
        <taxon>Halomarinibacterium</taxon>
    </lineage>
</organism>
<evidence type="ECO:0000313" key="1">
    <source>
        <dbReference type="EMBL" id="MBW2938464.1"/>
    </source>
</evidence>
<comment type="caution">
    <text evidence="1">The sequence shown here is derived from an EMBL/GenBank/DDBJ whole genome shotgun (WGS) entry which is preliminary data.</text>
</comment>
<keyword evidence="2" id="KW-1185">Reference proteome</keyword>
<dbReference type="RefSeq" id="WP_219052994.1">
    <property type="nucleotide sequence ID" value="NZ_JAHWDP010000004.1"/>
</dbReference>
<dbReference type="Proteomes" id="UP001138686">
    <property type="component" value="Unassembled WGS sequence"/>
</dbReference>